<dbReference type="RefSeq" id="XP_006825610.1">
    <property type="nucleotide sequence ID" value="XM_006825547.1"/>
</dbReference>
<sequence>MGAFDIDTKIATELMCHMMVDGRRGEGSGRVYTSLAGAQMMGKETRCHSCHKNWLGSLKAMGTDIAVEAIKETEQKGEIASITMDRLQTKIKNDKVKNNHTKKGFTNKLYKLKEDYKQLLTKVINYLQKCFSYAISQNRDSVSSMQKNLKSIIPHAFGDHTHCYGSWCQYLVDPANYKHSSLPYGKELCSDDLRASSDKIMKTYIDSSNDLARMGSTQGNENMNMVIASKAPKAKHYSGSDSFNVHIAAAVAQKDIGHTYVCQVGSDAEITQLSAVTGERQFEGYILPKQQSSCFQDNSSDDVKNPILVGHNRFMEVVSGFVNTLPLFKSVYPGEDSYAQQSLVGEFVGQVYSLHNASVDVLALQN</sequence>
<dbReference type="InterPro" id="IPR049012">
    <property type="entry name" value="Mutator_transp_dom"/>
</dbReference>
<name>A0ABM0N019_SACKO</name>
<dbReference type="Proteomes" id="UP000694865">
    <property type="component" value="Unplaced"/>
</dbReference>
<evidence type="ECO:0000313" key="3">
    <source>
        <dbReference type="RefSeq" id="XP_006825610.1"/>
    </source>
</evidence>
<accession>A0ABM0N019</accession>
<proteinExistence type="predicted"/>
<reference evidence="3" key="1">
    <citation type="submission" date="2025-08" db="UniProtKB">
        <authorList>
            <consortium name="RefSeq"/>
        </authorList>
    </citation>
    <scope>IDENTIFICATION</scope>
    <source>
        <tissue evidence="3">Testes</tissue>
    </source>
</reference>
<evidence type="ECO:0000259" key="1">
    <source>
        <dbReference type="Pfam" id="PF20700"/>
    </source>
</evidence>
<organism evidence="2 3">
    <name type="scientific">Saccoglossus kowalevskii</name>
    <name type="common">Acorn worm</name>
    <dbReference type="NCBI Taxonomy" id="10224"/>
    <lineage>
        <taxon>Eukaryota</taxon>
        <taxon>Metazoa</taxon>
        <taxon>Hemichordata</taxon>
        <taxon>Enteropneusta</taxon>
        <taxon>Harrimaniidae</taxon>
        <taxon>Saccoglossus</taxon>
    </lineage>
</organism>
<dbReference type="Pfam" id="PF20700">
    <property type="entry name" value="Mutator"/>
    <property type="match status" value="1"/>
</dbReference>
<gene>
    <name evidence="3" type="primary">LOC102807925</name>
</gene>
<feature type="domain" description="Mutator-like transposase" evidence="1">
    <location>
        <begin position="40"/>
        <end position="168"/>
    </location>
</feature>
<keyword evidence="2" id="KW-1185">Reference proteome</keyword>
<evidence type="ECO:0000313" key="2">
    <source>
        <dbReference type="Proteomes" id="UP000694865"/>
    </source>
</evidence>
<dbReference type="GeneID" id="102807925"/>
<protein>
    <submittedName>
        <fullName evidence="3">Uncharacterized protein LOC102807925</fullName>
    </submittedName>
</protein>